<dbReference type="EMBL" id="JBHTLR010000007">
    <property type="protein sequence ID" value="MFD1216401.1"/>
    <property type="molecule type" value="Genomic_DNA"/>
</dbReference>
<proteinExistence type="predicted"/>
<evidence type="ECO:0000256" key="1">
    <source>
        <dbReference type="SAM" id="Phobius"/>
    </source>
</evidence>
<gene>
    <name evidence="2" type="ORF">ACFQ2X_07320</name>
</gene>
<sequence length="158" mass="17478">MDLIFIGLAVACALLAGGRSPFLWLIAAEFAVSAAWINLPVGDPWWFLAYAGQNCVFVWLVMKVRHRLAREYAATLILSALLSTAVFCEFFVGASVVYAARPALMTWLCIYQLWLSAVGAGMAEGTIREAIHGVRYRSSGRLRRPRFDNPPRDVGGRL</sequence>
<feature type="transmembrane region" description="Helical" evidence="1">
    <location>
        <begin position="104"/>
        <end position="127"/>
    </location>
</feature>
<comment type="caution">
    <text evidence="2">The sequence shown here is derived from an EMBL/GenBank/DDBJ whole genome shotgun (WGS) entry which is preliminary data.</text>
</comment>
<accession>A0ABW3UA86</accession>
<keyword evidence="1" id="KW-1133">Transmembrane helix</keyword>
<dbReference type="RefSeq" id="WP_230438499.1">
    <property type="nucleotide sequence ID" value="NZ_CP087715.1"/>
</dbReference>
<feature type="transmembrane region" description="Helical" evidence="1">
    <location>
        <begin position="74"/>
        <end position="98"/>
    </location>
</feature>
<reference evidence="3" key="1">
    <citation type="journal article" date="2019" name="Int. J. Syst. Evol. Microbiol.">
        <title>The Global Catalogue of Microorganisms (GCM) 10K type strain sequencing project: providing services to taxonomists for standard genome sequencing and annotation.</title>
        <authorList>
            <consortium name="The Broad Institute Genomics Platform"/>
            <consortium name="The Broad Institute Genome Sequencing Center for Infectious Disease"/>
            <person name="Wu L."/>
            <person name="Ma J."/>
        </authorList>
    </citation>
    <scope>NUCLEOTIDE SEQUENCE [LARGE SCALE GENOMIC DNA]</scope>
    <source>
        <strain evidence="3">CCUG 54356</strain>
    </source>
</reference>
<keyword evidence="3" id="KW-1185">Reference proteome</keyword>
<evidence type="ECO:0000313" key="2">
    <source>
        <dbReference type="EMBL" id="MFD1216401.1"/>
    </source>
</evidence>
<evidence type="ECO:0000313" key="3">
    <source>
        <dbReference type="Proteomes" id="UP001597264"/>
    </source>
</evidence>
<organism evidence="2 3">
    <name type="scientific">Microbulbifer celer</name>
    <dbReference type="NCBI Taxonomy" id="435905"/>
    <lineage>
        <taxon>Bacteria</taxon>
        <taxon>Pseudomonadati</taxon>
        <taxon>Pseudomonadota</taxon>
        <taxon>Gammaproteobacteria</taxon>
        <taxon>Cellvibrionales</taxon>
        <taxon>Microbulbiferaceae</taxon>
        <taxon>Microbulbifer</taxon>
    </lineage>
</organism>
<keyword evidence="1" id="KW-0472">Membrane</keyword>
<name>A0ABW3UA86_9GAMM</name>
<feature type="transmembrane region" description="Helical" evidence="1">
    <location>
        <begin position="44"/>
        <end position="62"/>
    </location>
</feature>
<protein>
    <submittedName>
        <fullName evidence="2">Uncharacterized protein</fullName>
    </submittedName>
</protein>
<dbReference type="Proteomes" id="UP001597264">
    <property type="component" value="Unassembled WGS sequence"/>
</dbReference>
<keyword evidence="1" id="KW-0812">Transmembrane</keyword>